<evidence type="ECO:0000313" key="1">
    <source>
        <dbReference type="EMBL" id="QWV92941.1"/>
    </source>
</evidence>
<accession>A0ABX8J796</accession>
<sequence length="68" mass="7735">MTGSKKNLGTDWERVKQEAVADVPVLYDAETDLYDPNDAEQVADFFAKAKVVRKPRRTKDKSTKDLHP</sequence>
<gene>
    <name evidence="1" type="ORF">KP004_17490</name>
</gene>
<protein>
    <submittedName>
        <fullName evidence="1">Uncharacterized protein</fullName>
    </submittedName>
</protein>
<dbReference type="EMBL" id="CP076723">
    <property type="protein sequence ID" value="QWV92941.1"/>
    <property type="molecule type" value="Genomic_DNA"/>
</dbReference>
<evidence type="ECO:0000313" key="2">
    <source>
        <dbReference type="Proteomes" id="UP000683557"/>
    </source>
</evidence>
<organism evidence="1 2">
    <name type="scientific">Geomonas oryzisoli</name>
    <dbReference type="NCBI Taxonomy" id="2847992"/>
    <lineage>
        <taxon>Bacteria</taxon>
        <taxon>Pseudomonadati</taxon>
        <taxon>Thermodesulfobacteriota</taxon>
        <taxon>Desulfuromonadia</taxon>
        <taxon>Geobacterales</taxon>
        <taxon>Geobacteraceae</taxon>
        <taxon>Geomonas</taxon>
    </lineage>
</organism>
<keyword evidence="2" id="KW-1185">Reference proteome</keyword>
<name>A0ABX8J796_9BACT</name>
<dbReference type="RefSeq" id="WP_216799697.1">
    <property type="nucleotide sequence ID" value="NZ_CP076723.1"/>
</dbReference>
<dbReference type="Proteomes" id="UP000683557">
    <property type="component" value="Chromosome"/>
</dbReference>
<reference evidence="1 2" key="1">
    <citation type="submission" date="2021-06" db="EMBL/GenBank/DDBJ databases">
        <title>Gemonas diversity in paddy soil.</title>
        <authorList>
            <person name="Liu G."/>
        </authorList>
    </citation>
    <scope>NUCLEOTIDE SEQUENCE [LARGE SCALE GENOMIC DNA]</scope>
    <source>
        <strain evidence="1 2">RG10</strain>
    </source>
</reference>
<proteinExistence type="predicted"/>